<feature type="transmembrane region" description="Helical" evidence="1">
    <location>
        <begin position="97"/>
        <end position="114"/>
    </location>
</feature>
<evidence type="ECO:0000313" key="3">
    <source>
        <dbReference type="Proteomes" id="UP000762676"/>
    </source>
</evidence>
<sequence length="115" mass="12430">MKDKNAMASFVAVRVISARAEFRAGAAETTKAPETMHREVHTPSDCSLPVYQQWTRYLCGGHRAVASSYFVTTDQSKPRVAVPGPHGTDKHGNSTELVVVVVVVVVVVALIVLQV</sequence>
<keyword evidence="1" id="KW-0812">Transmembrane</keyword>
<name>A0AAV4GJT3_9GAST</name>
<keyword evidence="1" id="KW-0472">Membrane</keyword>
<comment type="caution">
    <text evidence="2">The sequence shown here is derived from an EMBL/GenBank/DDBJ whole genome shotgun (WGS) entry which is preliminary data.</text>
</comment>
<organism evidence="2 3">
    <name type="scientific">Elysia marginata</name>
    <dbReference type="NCBI Taxonomy" id="1093978"/>
    <lineage>
        <taxon>Eukaryota</taxon>
        <taxon>Metazoa</taxon>
        <taxon>Spiralia</taxon>
        <taxon>Lophotrochozoa</taxon>
        <taxon>Mollusca</taxon>
        <taxon>Gastropoda</taxon>
        <taxon>Heterobranchia</taxon>
        <taxon>Euthyneura</taxon>
        <taxon>Panpulmonata</taxon>
        <taxon>Sacoglossa</taxon>
        <taxon>Placobranchoidea</taxon>
        <taxon>Plakobranchidae</taxon>
        <taxon>Elysia</taxon>
    </lineage>
</organism>
<gene>
    <name evidence="2" type="ORF">ElyMa_006041600</name>
</gene>
<evidence type="ECO:0000256" key="1">
    <source>
        <dbReference type="SAM" id="Phobius"/>
    </source>
</evidence>
<dbReference type="AlphaFoldDB" id="A0AAV4GJT3"/>
<dbReference type="Proteomes" id="UP000762676">
    <property type="component" value="Unassembled WGS sequence"/>
</dbReference>
<dbReference type="EMBL" id="BMAT01012100">
    <property type="protein sequence ID" value="GFR85962.1"/>
    <property type="molecule type" value="Genomic_DNA"/>
</dbReference>
<proteinExistence type="predicted"/>
<keyword evidence="1" id="KW-1133">Transmembrane helix</keyword>
<evidence type="ECO:0000313" key="2">
    <source>
        <dbReference type="EMBL" id="GFR85962.1"/>
    </source>
</evidence>
<accession>A0AAV4GJT3</accession>
<keyword evidence="3" id="KW-1185">Reference proteome</keyword>
<reference evidence="2 3" key="1">
    <citation type="journal article" date="2021" name="Elife">
        <title>Chloroplast acquisition without the gene transfer in kleptoplastic sea slugs, Plakobranchus ocellatus.</title>
        <authorList>
            <person name="Maeda T."/>
            <person name="Takahashi S."/>
            <person name="Yoshida T."/>
            <person name="Shimamura S."/>
            <person name="Takaki Y."/>
            <person name="Nagai Y."/>
            <person name="Toyoda A."/>
            <person name="Suzuki Y."/>
            <person name="Arimoto A."/>
            <person name="Ishii H."/>
            <person name="Satoh N."/>
            <person name="Nishiyama T."/>
            <person name="Hasebe M."/>
            <person name="Maruyama T."/>
            <person name="Minagawa J."/>
            <person name="Obokata J."/>
            <person name="Shigenobu S."/>
        </authorList>
    </citation>
    <scope>NUCLEOTIDE SEQUENCE [LARGE SCALE GENOMIC DNA]</scope>
</reference>
<protein>
    <submittedName>
        <fullName evidence="2">Uncharacterized protein</fullName>
    </submittedName>
</protein>